<dbReference type="Proteomes" id="UP001500547">
    <property type="component" value="Unassembled WGS sequence"/>
</dbReference>
<comment type="caution">
    <text evidence="8">The sequence shown here is derived from an EMBL/GenBank/DDBJ whole genome shotgun (WGS) entry which is preliminary data.</text>
</comment>
<evidence type="ECO:0000313" key="9">
    <source>
        <dbReference type="Proteomes" id="UP001500547"/>
    </source>
</evidence>
<dbReference type="PANTHER" id="PTHR43281">
    <property type="entry name" value="FARNESYL DIPHOSPHATE SYNTHASE"/>
    <property type="match status" value="1"/>
</dbReference>
<dbReference type="InterPro" id="IPR033749">
    <property type="entry name" value="Polyprenyl_synt_CS"/>
</dbReference>
<dbReference type="PANTHER" id="PTHR43281:SF1">
    <property type="entry name" value="FARNESYL DIPHOSPHATE SYNTHASE"/>
    <property type="match status" value="1"/>
</dbReference>
<evidence type="ECO:0000256" key="1">
    <source>
        <dbReference type="ARBA" id="ARBA00001946"/>
    </source>
</evidence>
<comment type="cofactor">
    <cofactor evidence="1">
        <name>Mg(2+)</name>
        <dbReference type="ChEBI" id="CHEBI:18420"/>
    </cofactor>
</comment>
<keyword evidence="4" id="KW-0479">Metal-binding</keyword>
<evidence type="ECO:0000313" key="8">
    <source>
        <dbReference type="EMBL" id="GAA5168994.1"/>
    </source>
</evidence>
<organism evidence="8 9">
    <name type="scientific">Viridibacterium curvum</name>
    <dbReference type="NCBI Taxonomy" id="1101404"/>
    <lineage>
        <taxon>Bacteria</taxon>
        <taxon>Pseudomonadati</taxon>
        <taxon>Pseudomonadota</taxon>
        <taxon>Betaproteobacteria</taxon>
        <taxon>Rhodocyclales</taxon>
        <taxon>Rhodocyclaceae</taxon>
        <taxon>Viridibacterium</taxon>
    </lineage>
</organism>
<dbReference type="CDD" id="cd00685">
    <property type="entry name" value="Trans_IPPS_HT"/>
    <property type="match status" value="1"/>
</dbReference>
<evidence type="ECO:0000256" key="2">
    <source>
        <dbReference type="ARBA" id="ARBA00006706"/>
    </source>
</evidence>
<sequence>MTATPATRFPEWMASIQRRTEEALARLLPPASIAPTRLHDAMRYATLGGGKRVRPLLAFAAGEIAGASLERIDTLACALECIHVYSLVHDDMPCMDDDVLRRGKPTVHVQYDDATALLVGDALQTLAFELVSQRGLFDDAQRQLRAAAVLAKASGSRGMAGGQAIDLASVGHALSREELEFMHIHKTGALIRAAVQLGALAGDLADAELERLDHFGKCIGLLFQVVDDILDATADTATLGKTAGKDAANEKPTYVSIIGLNAARELADELATEARNTLTPFGNAASRLQDITQYIVSRPF</sequence>
<dbReference type="InterPro" id="IPR053378">
    <property type="entry name" value="Prenyl_diphosphate_synthase"/>
</dbReference>
<accession>A0ABP9QX20</accession>
<evidence type="ECO:0000256" key="6">
    <source>
        <dbReference type="ARBA" id="ARBA00023229"/>
    </source>
</evidence>
<dbReference type="InterPro" id="IPR008949">
    <property type="entry name" value="Isoprenoid_synthase_dom_sf"/>
</dbReference>
<dbReference type="SFLD" id="SFLDG01017">
    <property type="entry name" value="Polyprenyl_Transferase_Like"/>
    <property type="match status" value="1"/>
</dbReference>
<gene>
    <name evidence="8" type="ORF">GCM10025770_29910</name>
</gene>
<dbReference type="Pfam" id="PF00348">
    <property type="entry name" value="polyprenyl_synt"/>
    <property type="match status" value="1"/>
</dbReference>
<evidence type="ECO:0000256" key="5">
    <source>
        <dbReference type="ARBA" id="ARBA00022842"/>
    </source>
</evidence>
<protein>
    <submittedName>
        <fullName evidence="8">(2E,6E)-farnesyl diphosphate synthase</fullName>
    </submittedName>
</protein>
<evidence type="ECO:0000256" key="4">
    <source>
        <dbReference type="ARBA" id="ARBA00022723"/>
    </source>
</evidence>
<name>A0ABP9QX20_9RHOO</name>
<reference evidence="9" key="1">
    <citation type="journal article" date="2019" name="Int. J. Syst. Evol. Microbiol.">
        <title>The Global Catalogue of Microorganisms (GCM) 10K type strain sequencing project: providing services to taxonomists for standard genome sequencing and annotation.</title>
        <authorList>
            <consortium name="The Broad Institute Genomics Platform"/>
            <consortium name="The Broad Institute Genome Sequencing Center for Infectious Disease"/>
            <person name="Wu L."/>
            <person name="Ma J."/>
        </authorList>
    </citation>
    <scope>NUCLEOTIDE SEQUENCE [LARGE SCALE GENOMIC DNA]</scope>
    <source>
        <strain evidence="9">JCM 18715</strain>
    </source>
</reference>
<dbReference type="InterPro" id="IPR000092">
    <property type="entry name" value="Polyprenyl_synt"/>
</dbReference>
<comment type="similarity">
    <text evidence="2 7">Belongs to the FPP/GGPP synthase family.</text>
</comment>
<dbReference type="Gene3D" id="1.10.600.10">
    <property type="entry name" value="Farnesyl Diphosphate Synthase"/>
    <property type="match status" value="1"/>
</dbReference>
<dbReference type="NCBIfam" id="NF045485">
    <property type="entry name" value="FPPsyn"/>
    <property type="match status" value="1"/>
</dbReference>
<keyword evidence="6" id="KW-0414">Isoprene biosynthesis</keyword>
<dbReference type="SFLD" id="SFLDS00005">
    <property type="entry name" value="Isoprenoid_Synthase_Type_I"/>
    <property type="match status" value="1"/>
</dbReference>
<dbReference type="EMBL" id="BAABLD010000011">
    <property type="protein sequence ID" value="GAA5168994.1"/>
    <property type="molecule type" value="Genomic_DNA"/>
</dbReference>
<dbReference type="RefSeq" id="WP_345533902.1">
    <property type="nucleotide sequence ID" value="NZ_BAABLD010000011.1"/>
</dbReference>
<keyword evidence="3 7" id="KW-0808">Transferase</keyword>
<evidence type="ECO:0000256" key="3">
    <source>
        <dbReference type="ARBA" id="ARBA00022679"/>
    </source>
</evidence>
<dbReference type="PROSITE" id="PS00723">
    <property type="entry name" value="POLYPRENYL_SYNTHASE_1"/>
    <property type="match status" value="1"/>
</dbReference>
<keyword evidence="5" id="KW-0460">Magnesium</keyword>
<dbReference type="SUPFAM" id="SSF48576">
    <property type="entry name" value="Terpenoid synthases"/>
    <property type="match status" value="1"/>
</dbReference>
<proteinExistence type="inferred from homology"/>
<evidence type="ECO:0000256" key="7">
    <source>
        <dbReference type="RuleBase" id="RU004466"/>
    </source>
</evidence>
<dbReference type="PROSITE" id="PS00444">
    <property type="entry name" value="POLYPRENYL_SYNTHASE_2"/>
    <property type="match status" value="1"/>
</dbReference>
<keyword evidence="9" id="KW-1185">Reference proteome</keyword>